<dbReference type="AlphaFoldDB" id="A0A484FT35"/>
<evidence type="ECO:0000256" key="1">
    <source>
        <dbReference type="SAM" id="MobiDB-lite"/>
    </source>
</evidence>
<evidence type="ECO:0000313" key="2">
    <source>
        <dbReference type="EMBL" id="TDZ20875.1"/>
    </source>
</evidence>
<dbReference type="Proteomes" id="UP000014480">
    <property type="component" value="Unassembled WGS sequence"/>
</dbReference>
<feature type="compositionally biased region" description="Basic and acidic residues" evidence="1">
    <location>
        <begin position="11"/>
        <end position="27"/>
    </location>
</feature>
<keyword evidence="3" id="KW-1185">Reference proteome</keyword>
<proteinExistence type="predicted"/>
<sequence>MPITKAGGRYQKQDRVGVREQFDHHTEGNIIYEPPSNTPRSNTSRRRAFSSLIITHGVQMNKIKNKIEYGRPARRRPSRSPPPTEADEVKAAEAEAECPAASRR</sequence>
<reference evidence="3" key="2">
    <citation type="journal article" date="2019" name="Mol. Plant Microbe Interact.">
        <title>Genome sequence resources for four phytopathogenic fungi from the Colletotrichum orbiculare species complex.</title>
        <authorList>
            <person name="Gan P."/>
            <person name="Tsushima A."/>
            <person name="Narusaka M."/>
            <person name="Narusaka Y."/>
            <person name="Takano Y."/>
            <person name="Kubo Y."/>
            <person name="Shirasu K."/>
        </authorList>
    </citation>
    <scope>GENOME REANNOTATION</scope>
    <source>
        <strain evidence="3">104-T / ATCC 96160 / CBS 514.97 / LARS 414 / MAFF 240422</strain>
    </source>
</reference>
<feature type="region of interest" description="Disordered" evidence="1">
    <location>
        <begin position="1"/>
        <end position="45"/>
    </location>
</feature>
<accession>A0A484FT35</accession>
<dbReference type="EMBL" id="AMCV02000016">
    <property type="protein sequence ID" value="TDZ20875.1"/>
    <property type="molecule type" value="Genomic_DNA"/>
</dbReference>
<name>A0A484FT35_COLOR</name>
<feature type="region of interest" description="Disordered" evidence="1">
    <location>
        <begin position="64"/>
        <end position="104"/>
    </location>
</feature>
<comment type="caution">
    <text evidence="2">The sequence shown here is derived from an EMBL/GenBank/DDBJ whole genome shotgun (WGS) entry which is preliminary data.</text>
</comment>
<evidence type="ECO:0000313" key="3">
    <source>
        <dbReference type="Proteomes" id="UP000014480"/>
    </source>
</evidence>
<gene>
    <name evidence="2" type="ORF">Cob_v006171</name>
</gene>
<protein>
    <submittedName>
        <fullName evidence="2">Uncharacterized protein</fullName>
    </submittedName>
</protein>
<reference evidence="3" key="1">
    <citation type="journal article" date="2013" name="New Phytol.">
        <title>Comparative genomic and transcriptomic analyses reveal the hemibiotrophic stage shift of Colletotrichum fungi.</title>
        <authorList>
            <person name="Gan P."/>
            <person name="Ikeda K."/>
            <person name="Irieda H."/>
            <person name="Narusaka M."/>
            <person name="O'Connell R.J."/>
            <person name="Narusaka Y."/>
            <person name="Takano Y."/>
            <person name="Kubo Y."/>
            <person name="Shirasu K."/>
        </authorList>
    </citation>
    <scope>NUCLEOTIDE SEQUENCE [LARGE SCALE GENOMIC DNA]</scope>
    <source>
        <strain evidence="3">104-T / ATCC 96160 / CBS 514.97 / LARS 414 / MAFF 240422</strain>
    </source>
</reference>
<organism evidence="2 3">
    <name type="scientific">Colletotrichum orbiculare (strain 104-T / ATCC 96160 / CBS 514.97 / LARS 414 / MAFF 240422)</name>
    <name type="common">Cucumber anthracnose fungus</name>
    <name type="synonym">Colletotrichum lagenarium</name>
    <dbReference type="NCBI Taxonomy" id="1213857"/>
    <lineage>
        <taxon>Eukaryota</taxon>
        <taxon>Fungi</taxon>
        <taxon>Dikarya</taxon>
        <taxon>Ascomycota</taxon>
        <taxon>Pezizomycotina</taxon>
        <taxon>Sordariomycetes</taxon>
        <taxon>Hypocreomycetidae</taxon>
        <taxon>Glomerellales</taxon>
        <taxon>Glomerellaceae</taxon>
        <taxon>Colletotrichum</taxon>
        <taxon>Colletotrichum orbiculare species complex</taxon>
    </lineage>
</organism>